<dbReference type="InterPro" id="IPR011990">
    <property type="entry name" value="TPR-like_helical_dom_sf"/>
</dbReference>
<evidence type="ECO:0000313" key="4">
    <source>
        <dbReference type="Proteomes" id="UP000737171"/>
    </source>
</evidence>
<keyword evidence="1" id="KW-0547">Nucleotide-binding</keyword>
<gene>
    <name evidence="3" type="ORF">HLB44_21640</name>
</gene>
<organism evidence="3 4">
    <name type="scientific">Pseudaquabacterium terrae</name>
    <dbReference type="NCBI Taxonomy" id="2732868"/>
    <lineage>
        <taxon>Bacteria</taxon>
        <taxon>Pseudomonadati</taxon>
        <taxon>Pseudomonadota</taxon>
        <taxon>Betaproteobacteria</taxon>
        <taxon>Burkholderiales</taxon>
        <taxon>Sphaerotilaceae</taxon>
        <taxon>Pseudaquabacterium</taxon>
    </lineage>
</organism>
<dbReference type="PANTHER" id="PTHR16305">
    <property type="entry name" value="TESTICULAR SOLUBLE ADENYLYL CYCLASE"/>
    <property type="match status" value="1"/>
</dbReference>
<dbReference type="SUPFAM" id="SSF52540">
    <property type="entry name" value="P-loop containing nucleoside triphosphate hydrolases"/>
    <property type="match status" value="1"/>
</dbReference>
<keyword evidence="4" id="KW-1185">Reference proteome</keyword>
<protein>
    <submittedName>
        <fullName evidence="3">AAA family ATPase</fullName>
    </submittedName>
</protein>
<evidence type="ECO:0000256" key="2">
    <source>
        <dbReference type="ARBA" id="ARBA00022840"/>
    </source>
</evidence>
<dbReference type="InterPro" id="IPR027417">
    <property type="entry name" value="P-loop_NTPase"/>
</dbReference>
<proteinExistence type="predicted"/>
<accession>A0ABX2EM11</accession>
<dbReference type="EMBL" id="JABRWJ010000006">
    <property type="protein sequence ID" value="NRF69610.1"/>
    <property type="molecule type" value="Genomic_DNA"/>
</dbReference>
<reference evidence="3 4" key="1">
    <citation type="submission" date="2020-05" db="EMBL/GenBank/DDBJ databases">
        <title>Aquincola sp. isolate from soil.</title>
        <authorList>
            <person name="Han J."/>
            <person name="Kim D.-U."/>
        </authorList>
    </citation>
    <scope>NUCLEOTIDE SEQUENCE [LARGE SCALE GENOMIC DNA]</scope>
    <source>
        <strain evidence="3 4">S2</strain>
    </source>
</reference>
<dbReference type="RefSeq" id="WP_173126810.1">
    <property type="nucleotide sequence ID" value="NZ_JABRWJ010000006.1"/>
</dbReference>
<dbReference type="Gene3D" id="1.25.40.10">
    <property type="entry name" value="Tetratricopeptide repeat domain"/>
    <property type="match status" value="1"/>
</dbReference>
<dbReference type="InterPro" id="IPR036388">
    <property type="entry name" value="WH-like_DNA-bd_sf"/>
</dbReference>
<name>A0ABX2EM11_9BURK</name>
<sequence>MLRLLQSPSWQTDGAEAVLLPCTLPSALAIHLAAQRGWVERERAACLFWPDRPPAEALHNLRVNLHRLRTQLRGWGLEADPLRSERQRIGLTLPTDLQQLETTLDAPDEHTLLAQRPWALLDGFRIAGFEDYQQWVDGERQRLTRAWSQAVERALGAALAAGGSEAAARLFDAWQAQELASADALERLRPHAQVEAAAALWRHWRASVAGADLPLTHTAATQPLTYAPAAQPLAGRGAEQSSLRALRAAATVVGGEPGIGKTALVTATFPGAPLLRGREGLEAVPFGPLAELLRRERGWLAAAGAYRLDIARLLPEIAPDEPLPPLDAHTAKLRLLEGLARLIEQHAPLLLVDDLQWCDVATLEWLVFVAHRGRLRWVATARTHALPLPAKQALQALRSASLLAEAALGALDAAGLDALCRAHWPLEHWPADRIQALLQRSGGNPFFALELHSAAADPAAVPQRSNELLQGRLRALPPAAQAVLEAAAVLAQPVALPVLAAVSGLDHALPDCVTGCEQALAAGLLVESAGGLECRHDLIRGAVTSALSLPRRQWLHRRAALALGPLAAPLALAQHWQEAGEPQTALTWRHRGALQHKDFGRLDEARALWQQIAQQANDPALQIRARLALAECALFEDLDAGRDALEAVLEQVAAIADPAVRDQLEAQTLAGLVDNRVFAGDQPRARRMSAQLRPLLPRLGAEERVHAIEVLIELAMREPDIDDANALLAEARRLQPMRPSLDSFEGQIHWFGGRPQAAREAFERLLERHPEYCCGLTIENDLAVMCQALGDLAQAEAMARRSLASWKGVAHTETLSLLVLGSTLTSGGRYGEAAAALDQAEQLARRQGSQLFASEVHGRRTRLLACCGRFEDALAQAERAAPLVRDDDNPLRLSQLLAAQVTAAVALQRSPDEALRTRLQAACWRSAHPLVHARLARVEVEFALAAGRPDDALAAAARMAAIARPAGLLEVLADALLLQARAAPACDAAAAWVREAATLADSQGYRDLGWRAWSRLATLAREPALAERAQAALAPLLADAPASGFDAARAALREPRCD</sequence>
<evidence type="ECO:0000256" key="1">
    <source>
        <dbReference type="ARBA" id="ARBA00022741"/>
    </source>
</evidence>
<dbReference type="SUPFAM" id="SSF48452">
    <property type="entry name" value="TPR-like"/>
    <property type="match status" value="1"/>
</dbReference>
<dbReference type="Gene3D" id="1.10.10.10">
    <property type="entry name" value="Winged helix-like DNA-binding domain superfamily/Winged helix DNA-binding domain"/>
    <property type="match status" value="1"/>
</dbReference>
<comment type="caution">
    <text evidence="3">The sequence shown here is derived from an EMBL/GenBank/DDBJ whole genome shotgun (WGS) entry which is preliminary data.</text>
</comment>
<dbReference type="Proteomes" id="UP000737171">
    <property type="component" value="Unassembled WGS sequence"/>
</dbReference>
<dbReference type="PANTHER" id="PTHR16305:SF35">
    <property type="entry name" value="TRANSCRIPTIONAL ACTIVATOR DOMAIN"/>
    <property type="match status" value="1"/>
</dbReference>
<keyword evidence="2" id="KW-0067">ATP-binding</keyword>
<evidence type="ECO:0000313" key="3">
    <source>
        <dbReference type="EMBL" id="NRF69610.1"/>
    </source>
</evidence>